<feature type="compositionally biased region" description="Basic and acidic residues" evidence="1">
    <location>
        <begin position="18"/>
        <end position="44"/>
    </location>
</feature>
<evidence type="ECO:0000256" key="1">
    <source>
        <dbReference type="SAM" id="MobiDB-lite"/>
    </source>
</evidence>
<keyword evidence="3" id="KW-1185">Reference proteome</keyword>
<organism evidence="2 3">
    <name type="scientific">Sulfitobacter aestuarii</name>
    <dbReference type="NCBI Taxonomy" id="2161676"/>
    <lineage>
        <taxon>Bacteria</taxon>
        <taxon>Pseudomonadati</taxon>
        <taxon>Pseudomonadota</taxon>
        <taxon>Alphaproteobacteria</taxon>
        <taxon>Rhodobacterales</taxon>
        <taxon>Roseobacteraceae</taxon>
        <taxon>Sulfitobacter</taxon>
    </lineage>
</organism>
<evidence type="ECO:0000313" key="2">
    <source>
        <dbReference type="EMBL" id="MFD2741645.1"/>
    </source>
</evidence>
<dbReference type="Proteomes" id="UP001597474">
    <property type="component" value="Unassembled WGS sequence"/>
</dbReference>
<sequence length="104" mass="11343">MTKKPNPFAKLVSEDADPDRPMHATDDPGRDYDQSSAESEERTKSSGPSGLSEPRRPGGGTRQAPRRQTEEPLSPDEDPIIPGEILYADEDVIINEGLDPMIAV</sequence>
<gene>
    <name evidence="2" type="ORF">ACFSUD_18955</name>
</gene>
<accession>A0ABW5U8N3</accession>
<proteinExistence type="predicted"/>
<evidence type="ECO:0000313" key="3">
    <source>
        <dbReference type="Proteomes" id="UP001597474"/>
    </source>
</evidence>
<feature type="region of interest" description="Disordered" evidence="1">
    <location>
        <begin position="1"/>
        <end position="83"/>
    </location>
</feature>
<name>A0ABW5U8N3_9RHOB</name>
<comment type="caution">
    <text evidence="2">The sequence shown here is derived from an EMBL/GenBank/DDBJ whole genome shotgun (WGS) entry which is preliminary data.</text>
</comment>
<reference evidence="3" key="1">
    <citation type="journal article" date="2019" name="Int. J. Syst. Evol. Microbiol.">
        <title>The Global Catalogue of Microorganisms (GCM) 10K type strain sequencing project: providing services to taxonomists for standard genome sequencing and annotation.</title>
        <authorList>
            <consortium name="The Broad Institute Genomics Platform"/>
            <consortium name="The Broad Institute Genome Sequencing Center for Infectious Disease"/>
            <person name="Wu L."/>
            <person name="Ma J."/>
        </authorList>
    </citation>
    <scope>NUCLEOTIDE SEQUENCE [LARGE SCALE GENOMIC DNA]</scope>
    <source>
        <strain evidence="3">TISTR 2562</strain>
    </source>
</reference>
<dbReference type="EMBL" id="JBHUMP010000036">
    <property type="protein sequence ID" value="MFD2741645.1"/>
    <property type="molecule type" value="Genomic_DNA"/>
</dbReference>
<protein>
    <submittedName>
        <fullName evidence="2">Uncharacterized protein</fullName>
    </submittedName>
</protein>
<dbReference type="RefSeq" id="WP_386376072.1">
    <property type="nucleotide sequence ID" value="NZ_JBHUMP010000036.1"/>
</dbReference>